<keyword evidence="1" id="KW-1133">Transmembrane helix</keyword>
<dbReference type="RefSeq" id="WP_200503743.1">
    <property type="nucleotide sequence ID" value="NZ_JAEDAJ010000014.1"/>
</dbReference>
<accession>A0ABS1BDX6</accession>
<keyword evidence="3" id="KW-1185">Reference proteome</keyword>
<name>A0ABS1BDX6_9MICO</name>
<dbReference type="EMBL" id="JAEDAJ010000014">
    <property type="protein sequence ID" value="MBK0332851.1"/>
    <property type="molecule type" value="Genomic_DNA"/>
</dbReference>
<reference evidence="2 3" key="1">
    <citation type="submission" date="2020-12" db="EMBL/GenBank/DDBJ databases">
        <title>Brachybacterium sp. MASK1Z-5, whole genome shotgun sequence.</title>
        <authorList>
            <person name="Tuo L."/>
        </authorList>
    </citation>
    <scope>NUCLEOTIDE SEQUENCE [LARGE SCALE GENOMIC DNA]</scope>
    <source>
        <strain evidence="2 3">MASK1Z-5</strain>
    </source>
</reference>
<gene>
    <name evidence="2" type="ORF">I8D64_15720</name>
</gene>
<feature type="transmembrane region" description="Helical" evidence="1">
    <location>
        <begin position="88"/>
        <end position="111"/>
    </location>
</feature>
<comment type="caution">
    <text evidence="2">The sequence shown here is derived from an EMBL/GenBank/DDBJ whole genome shotgun (WGS) entry which is preliminary data.</text>
</comment>
<evidence type="ECO:0000256" key="1">
    <source>
        <dbReference type="SAM" id="Phobius"/>
    </source>
</evidence>
<feature type="transmembrane region" description="Helical" evidence="1">
    <location>
        <begin position="55"/>
        <end position="76"/>
    </location>
</feature>
<organism evidence="2 3">
    <name type="scientific">Brachybacterium halotolerans</name>
    <dbReference type="NCBI Taxonomy" id="2795215"/>
    <lineage>
        <taxon>Bacteria</taxon>
        <taxon>Bacillati</taxon>
        <taxon>Actinomycetota</taxon>
        <taxon>Actinomycetes</taxon>
        <taxon>Micrococcales</taxon>
        <taxon>Dermabacteraceae</taxon>
        <taxon>Brachybacterium</taxon>
    </lineage>
</organism>
<evidence type="ECO:0000313" key="3">
    <source>
        <dbReference type="Proteomes" id="UP000612352"/>
    </source>
</evidence>
<evidence type="ECO:0000313" key="2">
    <source>
        <dbReference type="EMBL" id="MBK0332851.1"/>
    </source>
</evidence>
<keyword evidence="1" id="KW-0812">Transmembrane</keyword>
<feature type="transmembrane region" description="Helical" evidence="1">
    <location>
        <begin position="12"/>
        <end position="35"/>
    </location>
</feature>
<keyword evidence="1" id="KW-0472">Membrane</keyword>
<sequence length="180" mass="20137">MHFEWEALLPTALRYLLVLGVLLGVGVTSSIIVRWRSRPHAHRRPHDPVRRRMPLLGPIAGLLILLLGALIGLVGTTEDADPENGRQMMIAGPSMMLLGLVLLVLYLVVYVEATPTAFTMRGILGRTRTISYEDIVSITDKHSWGAPVVEIRGRSGQRIQAGPILFDWTHYQRWQTARAQ</sequence>
<proteinExistence type="predicted"/>
<dbReference type="Proteomes" id="UP000612352">
    <property type="component" value="Unassembled WGS sequence"/>
</dbReference>
<evidence type="ECO:0008006" key="4">
    <source>
        <dbReference type="Google" id="ProtNLM"/>
    </source>
</evidence>
<protein>
    <recommendedName>
        <fullName evidence="4">PH domain-containing protein</fullName>
    </recommendedName>
</protein>